<dbReference type="OMA" id="DHCRISN"/>
<feature type="region of interest" description="Disordered" evidence="1">
    <location>
        <begin position="133"/>
        <end position="163"/>
    </location>
</feature>
<evidence type="ECO:0000259" key="2">
    <source>
        <dbReference type="Pfam" id="PF26631"/>
    </source>
</evidence>
<accession>A0A2C9WEU3</accession>
<dbReference type="InterPro" id="IPR058517">
    <property type="entry name" value="DUF8204"/>
</dbReference>
<sequence>MDENNEAGGRDEKAEKNQNQTEAGGGGASKRKSCKGCLYYSSILKSKGINPRCIGIPRTLHQVPNYIVGQSAVEASIEGRTLAGFYYACAGYSVYISKDHSTDNQKQVTKTELPVCVGFEFLAYRRAATSDNASAPAHAHGREDGLEIHQPRTPKPTHSAGDDFLSRYTRNANLVASGVARNMRKVGNYIKENVDDILYPYRKRPK</sequence>
<dbReference type="Pfam" id="PF26631">
    <property type="entry name" value="DUF8204"/>
    <property type="match status" value="1"/>
</dbReference>
<comment type="caution">
    <text evidence="3">The sequence shown here is derived from an EMBL/GenBank/DDBJ whole genome shotgun (WGS) entry which is preliminary data.</text>
</comment>
<name>A0A2C9WEU3_MANES</name>
<protein>
    <recommendedName>
        <fullName evidence="2">DUF8204 domain-containing protein</fullName>
    </recommendedName>
</protein>
<reference evidence="4" key="1">
    <citation type="journal article" date="2016" name="Nat. Biotechnol.">
        <title>Sequencing wild and cultivated cassava and related species reveals extensive interspecific hybridization and genetic diversity.</title>
        <authorList>
            <person name="Bredeson J.V."/>
            <person name="Lyons J.B."/>
            <person name="Prochnik S.E."/>
            <person name="Wu G.A."/>
            <person name="Ha C.M."/>
            <person name="Edsinger-Gonzales E."/>
            <person name="Grimwood J."/>
            <person name="Schmutz J."/>
            <person name="Rabbi I.Y."/>
            <person name="Egesi C."/>
            <person name="Nauluvula P."/>
            <person name="Lebot V."/>
            <person name="Ndunguru J."/>
            <person name="Mkamilo G."/>
            <person name="Bart R.S."/>
            <person name="Setter T.L."/>
            <person name="Gleadow R.M."/>
            <person name="Kulakow P."/>
            <person name="Ferguson M.E."/>
            <person name="Rounsley S."/>
            <person name="Rokhsar D.S."/>
        </authorList>
    </citation>
    <scope>NUCLEOTIDE SEQUENCE [LARGE SCALE GENOMIC DNA]</scope>
    <source>
        <strain evidence="4">cv. AM560-2</strain>
    </source>
</reference>
<feature type="region of interest" description="Disordered" evidence="1">
    <location>
        <begin position="1"/>
        <end position="32"/>
    </location>
</feature>
<dbReference type="Proteomes" id="UP000091857">
    <property type="component" value="Chromosome 2"/>
</dbReference>
<evidence type="ECO:0000256" key="1">
    <source>
        <dbReference type="SAM" id="MobiDB-lite"/>
    </source>
</evidence>
<dbReference type="OrthoDB" id="510712at2759"/>
<feature type="compositionally biased region" description="Basic and acidic residues" evidence="1">
    <location>
        <begin position="140"/>
        <end position="150"/>
    </location>
</feature>
<dbReference type="PANTHER" id="PTHR34566:SF2">
    <property type="entry name" value="ALTERED INHERITANCE OF MITOCHONDRIA PROTEIN"/>
    <property type="match status" value="1"/>
</dbReference>
<proteinExistence type="predicted"/>
<feature type="domain" description="DUF8204" evidence="2">
    <location>
        <begin position="30"/>
        <end position="122"/>
    </location>
</feature>
<keyword evidence="4" id="KW-1185">Reference proteome</keyword>
<organism evidence="3 4">
    <name type="scientific">Manihot esculenta</name>
    <name type="common">Cassava</name>
    <name type="synonym">Jatropha manihot</name>
    <dbReference type="NCBI Taxonomy" id="3983"/>
    <lineage>
        <taxon>Eukaryota</taxon>
        <taxon>Viridiplantae</taxon>
        <taxon>Streptophyta</taxon>
        <taxon>Embryophyta</taxon>
        <taxon>Tracheophyta</taxon>
        <taxon>Spermatophyta</taxon>
        <taxon>Magnoliopsida</taxon>
        <taxon>eudicotyledons</taxon>
        <taxon>Gunneridae</taxon>
        <taxon>Pentapetalae</taxon>
        <taxon>rosids</taxon>
        <taxon>fabids</taxon>
        <taxon>Malpighiales</taxon>
        <taxon>Euphorbiaceae</taxon>
        <taxon>Crotonoideae</taxon>
        <taxon>Manihoteae</taxon>
        <taxon>Manihot</taxon>
    </lineage>
</organism>
<dbReference type="PANTHER" id="PTHR34566">
    <property type="entry name" value="ALTERED INHERITANCE OF MITOCHONDRIA PROTEIN"/>
    <property type="match status" value="1"/>
</dbReference>
<dbReference type="Gramene" id="Manes.02G100900.1.v8.1">
    <property type="protein sequence ID" value="Manes.02G100900.1.v8.1.CDS"/>
    <property type="gene ID" value="Manes.02G100900.v8.1"/>
</dbReference>
<gene>
    <name evidence="3" type="ORF">MANES_02G100900v8</name>
</gene>
<dbReference type="STRING" id="3983.A0A2C9WEU3"/>
<evidence type="ECO:0000313" key="3">
    <source>
        <dbReference type="EMBL" id="OAY57486.1"/>
    </source>
</evidence>
<evidence type="ECO:0000313" key="4">
    <source>
        <dbReference type="Proteomes" id="UP000091857"/>
    </source>
</evidence>
<dbReference type="EMBL" id="CM004388">
    <property type="protein sequence ID" value="OAY57486.1"/>
    <property type="molecule type" value="Genomic_DNA"/>
</dbReference>
<dbReference type="AlphaFoldDB" id="A0A2C9WEU3"/>